<dbReference type="PANTHER" id="PTHR43284:SF1">
    <property type="entry name" value="ASPARAGINE SYNTHETASE"/>
    <property type="match status" value="1"/>
</dbReference>
<dbReference type="CDD" id="cd00712">
    <property type="entry name" value="AsnB"/>
    <property type="match status" value="1"/>
</dbReference>
<dbReference type="InterPro" id="IPR001962">
    <property type="entry name" value="Asn_synthase"/>
</dbReference>
<dbReference type="PANTHER" id="PTHR43284">
    <property type="entry name" value="ASPARAGINE SYNTHETASE (GLUTAMINE-HYDROLYZING)"/>
    <property type="match status" value="1"/>
</dbReference>
<keyword evidence="4 9" id="KW-0547">Nucleotide-binding</keyword>
<dbReference type="SUPFAM" id="SSF56235">
    <property type="entry name" value="N-terminal nucleophile aminohydrolases (Ntn hydrolases)"/>
    <property type="match status" value="1"/>
</dbReference>
<evidence type="ECO:0000256" key="5">
    <source>
        <dbReference type="ARBA" id="ARBA00022840"/>
    </source>
</evidence>
<evidence type="ECO:0000256" key="9">
    <source>
        <dbReference type="PIRSR" id="PIRSR001589-2"/>
    </source>
</evidence>
<name>C9YDI6_CURXX</name>
<dbReference type="InterPro" id="IPR006426">
    <property type="entry name" value="Asn_synth_AEB"/>
</dbReference>
<dbReference type="Pfam" id="PF13537">
    <property type="entry name" value="GATase_7"/>
    <property type="match status" value="1"/>
</dbReference>
<dbReference type="GO" id="GO:0005829">
    <property type="term" value="C:cytosol"/>
    <property type="evidence" value="ECO:0007669"/>
    <property type="project" value="TreeGrafter"/>
</dbReference>
<feature type="binding site" evidence="9">
    <location>
        <position position="289"/>
    </location>
    <ligand>
        <name>ATP</name>
        <dbReference type="ChEBI" id="CHEBI:30616"/>
    </ligand>
</feature>
<dbReference type="Gene3D" id="3.40.50.620">
    <property type="entry name" value="HUPs"/>
    <property type="match status" value="2"/>
</dbReference>
<evidence type="ECO:0000313" key="11">
    <source>
        <dbReference type="EMBL" id="CBA31300.1"/>
    </source>
</evidence>
<dbReference type="EC" id="6.3.5.4" evidence="3"/>
<evidence type="ECO:0000256" key="7">
    <source>
        <dbReference type="ARBA" id="ARBA00048741"/>
    </source>
</evidence>
<sequence>MCGIAGYSGSVEVADLGAAMLAMAHRGPDDSGQYLSANGDTGLGFVRLAIHDLTAAGHQPMLAHEGDVALVFNGEIYNFRELRAELEAKGYVFRGHSDTEVLLNLYLEEGDAMLPRLNGIFAIGIWDGRSQSLLIARDGLGVKPLYFAQTSNAVAFASEIKSLLQLTPSVQALDPAALHNYMSFLWCPGTGTPLQGVRKLLPGEAMRIKAGVPVARWTWYQLPLIRGDAVALTDEMAALQGTVYHLRQAVQRQMVADVPVGAFLSGGLDSSAVVAFAREQNPDIQCYSIDVQGAQDEGFADDLPYARRVAQHLGVPLHVVQVDPASMAQDLQAMVIQLDEPLADPAALNVRYISALARQQGIKVLLSGTAGDDLFTGYRRHRAVQAERYWSWLPRPARVALQSMAAGLNQQSALTRRISKALAGASLDGDARLVEYFRWIGEADLQALYSLEFRQALGGAQAATTMLDFLKGMPASAPPLDRMLTLEQRFFLADHNLNYTDKMSMAVGLEVRVPFLDLDLVQFSARLPVGMKQRGAQGKWIFKRAMEPYLPHDVIYRPKSGFGVPLRRWMRHDLREMVGDLLSPVSLKRRGIFDPPAVARLLQANDVGTVDASYTLLSMVCIEIWCRHFLDRHSAALAAADRRMDIA</sequence>
<feature type="domain" description="Glutamine amidotransferase type-2" evidence="10">
    <location>
        <begin position="2"/>
        <end position="211"/>
    </location>
</feature>
<keyword evidence="5 9" id="KW-0067">ATP-binding</keyword>
<protein>
    <recommendedName>
        <fullName evidence="3">asparagine synthase (glutamine-hydrolyzing)</fullName>
        <ecNumber evidence="3">6.3.5.4</ecNumber>
    </recommendedName>
</protein>
<comment type="pathway">
    <text evidence="1">Amino-acid biosynthesis; L-asparagine biosynthesis; L-asparagine from L-aspartate (L-Gln route): step 1/1.</text>
</comment>
<dbReference type="InterPro" id="IPR051786">
    <property type="entry name" value="ASN_synthetase/amidase"/>
</dbReference>
<keyword evidence="8" id="KW-0028">Amino-acid biosynthesis</keyword>
<evidence type="ECO:0000256" key="2">
    <source>
        <dbReference type="ARBA" id="ARBA00005752"/>
    </source>
</evidence>
<dbReference type="PIRSF" id="PIRSF001589">
    <property type="entry name" value="Asn_synthetase_glu-h"/>
    <property type="match status" value="1"/>
</dbReference>
<dbReference type="InterPro" id="IPR017932">
    <property type="entry name" value="GATase_2_dom"/>
</dbReference>
<comment type="similarity">
    <text evidence="2">Belongs to the asparagine synthetase family.</text>
</comment>
<dbReference type="GO" id="GO:0004066">
    <property type="term" value="F:asparagine synthase (glutamine-hydrolyzing) activity"/>
    <property type="evidence" value="ECO:0007669"/>
    <property type="project" value="UniProtKB-EC"/>
</dbReference>
<evidence type="ECO:0000256" key="1">
    <source>
        <dbReference type="ARBA" id="ARBA00005187"/>
    </source>
</evidence>
<keyword evidence="8" id="KW-0061">Asparagine biosynthesis</keyword>
<keyword evidence="11" id="KW-0436">Ligase</keyword>
<dbReference type="SUPFAM" id="SSF52402">
    <property type="entry name" value="Adenine nucleotide alpha hydrolases-like"/>
    <property type="match status" value="1"/>
</dbReference>
<feature type="active site" description="For GATase activity" evidence="8">
    <location>
        <position position="2"/>
    </location>
</feature>
<feature type="binding site" evidence="9">
    <location>
        <position position="98"/>
    </location>
    <ligand>
        <name>L-glutamine</name>
        <dbReference type="ChEBI" id="CHEBI:58359"/>
    </ligand>
</feature>
<dbReference type="Pfam" id="PF00733">
    <property type="entry name" value="Asn_synthase"/>
    <property type="match status" value="1"/>
</dbReference>
<dbReference type="PROSITE" id="PS51278">
    <property type="entry name" value="GATASE_TYPE_2"/>
    <property type="match status" value="1"/>
</dbReference>
<proteinExistence type="inferred from homology"/>
<keyword evidence="6 8" id="KW-0315">Glutamine amidotransferase</keyword>
<evidence type="ECO:0000256" key="8">
    <source>
        <dbReference type="PIRSR" id="PIRSR001589-1"/>
    </source>
</evidence>
<dbReference type="EMBL" id="FN543106">
    <property type="protein sequence ID" value="CBA31300.1"/>
    <property type="molecule type" value="Genomic_DNA"/>
</dbReference>
<dbReference type="InterPro" id="IPR029055">
    <property type="entry name" value="Ntn_hydrolases_N"/>
</dbReference>
<dbReference type="NCBIfam" id="TIGR01536">
    <property type="entry name" value="asn_synth_AEB"/>
    <property type="match status" value="1"/>
</dbReference>
<gene>
    <name evidence="11" type="ORF">Csp_F36830</name>
</gene>
<reference evidence="11" key="1">
    <citation type="journal article" date="2010" name="Nature">
        <title>The Dynamic genome of Hydra.</title>
        <authorList>
            <person name="Chapman J.A."/>
            <person name="Kirkness E.F."/>
            <person name="Simakov O."/>
            <person name="Hampson S.E."/>
            <person name="Mitros T."/>
            <person name="Weinmaier T."/>
            <person name="Rattei T."/>
            <person name="Balasubramanian P.G."/>
            <person name="Borman J."/>
            <person name="Busam D."/>
            <person name="Disbennett K."/>
            <person name="Pfannkoch C."/>
            <person name="Sumin N."/>
            <person name="Sutton G."/>
            <person name="Viswanathan L."/>
            <person name="Walenz B."/>
            <person name="Goodstein D.M."/>
            <person name="Hellsten U."/>
            <person name="Kawashima T."/>
            <person name="Prochnik S.E."/>
            <person name="Putnam N.H."/>
            <person name="Shu S."/>
            <person name="Blumberg B."/>
            <person name="Dana C.E."/>
            <person name="Gee L."/>
            <person name="Kibler D.F."/>
            <person name="Law L."/>
            <person name="Lindgens D."/>
            <person name="Martinez D.E."/>
            <person name="Peng J."/>
            <person name="Wigge P.A."/>
            <person name="Bertulat B."/>
            <person name="Guder C."/>
            <person name="Nakamura Y."/>
            <person name="Ozbek S."/>
            <person name="Watanabe H."/>
            <person name="Khalturin K."/>
            <person name="Hemmrich G."/>
            <person name="Franke A."/>
            <person name="Augustin R."/>
            <person name="Fraune S."/>
            <person name="Hayakawa E."/>
            <person name="Hayakawa S."/>
            <person name="Hirose M."/>
            <person name="Hwang J."/>
            <person name="Ikeo K."/>
            <person name="Nishimiya-Fujisawa C."/>
            <person name="Ogura A."/>
            <person name="Takahashi T."/>
            <person name="Steinmetz P.R."/>
            <person name="Zhang X."/>
            <person name="Aufschnaiter R."/>
            <person name="Eder M.K."/>
            <person name="Gorny A.K."/>
            <person name="Salvenmoser W."/>
            <person name="Heimberg A.M."/>
            <person name="Wheeler B.M."/>
            <person name="Peterson K.J."/>
            <person name="Boettger A."/>
            <person name="Tischler P."/>
            <person name="Wolf A."/>
            <person name="Gojobori T."/>
            <person name="Remington K.A."/>
            <person name="Strausberg R.L."/>
            <person name="Venter J."/>
            <person name="Technau U."/>
            <person name="Hobmayer B."/>
            <person name="Bosch T.C."/>
            <person name="Holstein T.W."/>
            <person name="Fujisawa T."/>
            <person name="Bode H.R."/>
            <person name="David C.N."/>
            <person name="Rokhsar D.S."/>
            <person name="Steele R.E."/>
        </authorList>
    </citation>
    <scope>NUCLEOTIDE SEQUENCE</scope>
</reference>
<feature type="binding site" evidence="9">
    <location>
        <begin position="367"/>
        <end position="368"/>
    </location>
    <ligand>
        <name>ATP</name>
        <dbReference type="ChEBI" id="CHEBI:30616"/>
    </ligand>
</feature>
<dbReference type="InterPro" id="IPR014729">
    <property type="entry name" value="Rossmann-like_a/b/a_fold"/>
</dbReference>
<evidence type="ECO:0000259" key="10">
    <source>
        <dbReference type="PROSITE" id="PS51278"/>
    </source>
</evidence>
<accession>C9YDI6</accession>
<dbReference type="GO" id="GO:0006529">
    <property type="term" value="P:asparagine biosynthetic process"/>
    <property type="evidence" value="ECO:0007669"/>
    <property type="project" value="UniProtKB-KW"/>
</dbReference>
<dbReference type="Gene3D" id="3.60.20.10">
    <property type="entry name" value="Glutamine Phosphoribosylpyrophosphate, subunit 1, domain 1"/>
    <property type="match status" value="1"/>
</dbReference>
<evidence type="ECO:0000256" key="4">
    <source>
        <dbReference type="ARBA" id="ARBA00022741"/>
    </source>
</evidence>
<organism evidence="11">
    <name type="scientific">Curvibacter symbiont subsp. Hydra magnipapillata</name>
    <dbReference type="NCBI Taxonomy" id="667019"/>
    <lineage>
        <taxon>Bacteria</taxon>
        <taxon>Pseudomonadati</taxon>
        <taxon>Pseudomonadota</taxon>
        <taxon>Betaproteobacteria</taxon>
        <taxon>Burkholderiales</taxon>
        <taxon>Comamonadaceae</taxon>
        <taxon>Curvibacter</taxon>
    </lineage>
</organism>
<evidence type="ECO:0000256" key="6">
    <source>
        <dbReference type="ARBA" id="ARBA00022962"/>
    </source>
</evidence>
<dbReference type="InterPro" id="IPR033738">
    <property type="entry name" value="AsnB_N"/>
</dbReference>
<dbReference type="AlphaFoldDB" id="C9YDI6"/>
<comment type="catalytic activity">
    <reaction evidence="7">
        <text>L-aspartate + L-glutamine + ATP + H2O = L-asparagine + L-glutamate + AMP + diphosphate + H(+)</text>
        <dbReference type="Rhea" id="RHEA:12228"/>
        <dbReference type="ChEBI" id="CHEBI:15377"/>
        <dbReference type="ChEBI" id="CHEBI:15378"/>
        <dbReference type="ChEBI" id="CHEBI:29985"/>
        <dbReference type="ChEBI" id="CHEBI:29991"/>
        <dbReference type="ChEBI" id="CHEBI:30616"/>
        <dbReference type="ChEBI" id="CHEBI:33019"/>
        <dbReference type="ChEBI" id="CHEBI:58048"/>
        <dbReference type="ChEBI" id="CHEBI:58359"/>
        <dbReference type="ChEBI" id="CHEBI:456215"/>
        <dbReference type="EC" id="6.3.5.4"/>
    </reaction>
</comment>
<dbReference type="CDD" id="cd01991">
    <property type="entry name" value="Asn_synthase_B_C"/>
    <property type="match status" value="1"/>
</dbReference>
<evidence type="ECO:0000256" key="3">
    <source>
        <dbReference type="ARBA" id="ARBA00012737"/>
    </source>
</evidence>
<dbReference type="GO" id="GO:0005524">
    <property type="term" value="F:ATP binding"/>
    <property type="evidence" value="ECO:0007669"/>
    <property type="project" value="UniProtKB-KW"/>
</dbReference>